<feature type="DNA-binding region" description="H-T-H motif" evidence="2">
    <location>
        <begin position="29"/>
        <end position="48"/>
    </location>
</feature>
<evidence type="ECO:0000256" key="2">
    <source>
        <dbReference type="PROSITE-ProRule" id="PRU00335"/>
    </source>
</evidence>
<feature type="domain" description="HTH tetR-type" evidence="3">
    <location>
        <begin position="6"/>
        <end position="66"/>
    </location>
</feature>
<comment type="caution">
    <text evidence="4">The sequence shown here is derived from an EMBL/GenBank/DDBJ whole genome shotgun (WGS) entry which is preliminary data.</text>
</comment>
<evidence type="ECO:0000256" key="1">
    <source>
        <dbReference type="ARBA" id="ARBA00023125"/>
    </source>
</evidence>
<sequence length="294" mass="34801">MEDFEELKKRQIVHTAKAIFIEKGYFAASMKEIAEACGMAKGSIYKLFDSKEDLFTAVFEDCHRIMFEQARELDRVNAHVAPMERLRRKIEFLLQYTLENYFFMSEFRELPITANEKFIVAWKKKRATLLTWHRDCFYEVYGERIEEHVWDMAAIFRGLLREYIAYAVQKAIALPMSELAQFFVERMDAVANDLLLRRPKPVLNESNAYYNHINPVGPDVQQRTVHDFLHACDVMVQELPKPESVRAELREVIGLLQRELKQEKPNRTLLHVYTTFLDTVVELRPYVRQLRLMI</sequence>
<dbReference type="Pfam" id="PF00440">
    <property type="entry name" value="TetR_N"/>
    <property type="match status" value="1"/>
</dbReference>
<protein>
    <submittedName>
        <fullName evidence="4">TetR/AcrR family transcriptional regulator</fullName>
    </submittedName>
</protein>
<dbReference type="InterPro" id="IPR001647">
    <property type="entry name" value="HTH_TetR"/>
</dbReference>
<evidence type="ECO:0000313" key="5">
    <source>
        <dbReference type="Proteomes" id="UP001589619"/>
    </source>
</evidence>
<accession>A0ABV5VXV9</accession>
<dbReference type="InterPro" id="IPR009057">
    <property type="entry name" value="Homeodomain-like_sf"/>
</dbReference>
<dbReference type="PROSITE" id="PS50977">
    <property type="entry name" value="HTH_TETR_2"/>
    <property type="match status" value="1"/>
</dbReference>
<evidence type="ECO:0000259" key="3">
    <source>
        <dbReference type="PROSITE" id="PS50977"/>
    </source>
</evidence>
<dbReference type="Gene3D" id="1.10.357.10">
    <property type="entry name" value="Tetracycline Repressor, domain 2"/>
    <property type="match status" value="1"/>
</dbReference>
<organism evidence="4 5">
    <name type="scientific">Paenibacillus hodogayensis</name>
    <dbReference type="NCBI Taxonomy" id="279208"/>
    <lineage>
        <taxon>Bacteria</taxon>
        <taxon>Bacillati</taxon>
        <taxon>Bacillota</taxon>
        <taxon>Bacilli</taxon>
        <taxon>Bacillales</taxon>
        <taxon>Paenibacillaceae</taxon>
        <taxon>Paenibacillus</taxon>
    </lineage>
</organism>
<proteinExistence type="predicted"/>
<dbReference type="InterPro" id="IPR050109">
    <property type="entry name" value="HTH-type_TetR-like_transc_reg"/>
</dbReference>
<dbReference type="RefSeq" id="WP_344902219.1">
    <property type="nucleotide sequence ID" value="NZ_BAAAYO010000001.1"/>
</dbReference>
<dbReference type="PRINTS" id="PR00455">
    <property type="entry name" value="HTHTETR"/>
</dbReference>
<dbReference type="EMBL" id="JBHMAG010000012">
    <property type="protein sequence ID" value="MFB9753149.1"/>
    <property type="molecule type" value="Genomic_DNA"/>
</dbReference>
<dbReference type="SUPFAM" id="SSF46689">
    <property type="entry name" value="Homeodomain-like"/>
    <property type="match status" value="1"/>
</dbReference>
<dbReference type="PANTHER" id="PTHR30055">
    <property type="entry name" value="HTH-TYPE TRANSCRIPTIONAL REGULATOR RUTR"/>
    <property type="match status" value="1"/>
</dbReference>
<keyword evidence="1 2" id="KW-0238">DNA-binding</keyword>
<dbReference type="PANTHER" id="PTHR30055:SF226">
    <property type="entry name" value="HTH-TYPE TRANSCRIPTIONAL REGULATOR PKSA"/>
    <property type="match status" value="1"/>
</dbReference>
<name>A0ABV5VXV9_9BACL</name>
<evidence type="ECO:0000313" key="4">
    <source>
        <dbReference type="EMBL" id="MFB9753149.1"/>
    </source>
</evidence>
<keyword evidence="5" id="KW-1185">Reference proteome</keyword>
<dbReference type="Proteomes" id="UP001589619">
    <property type="component" value="Unassembled WGS sequence"/>
</dbReference>
<reference evidence="4 5" key="1">
    <citation type="submission" date="2024-09" db="EMBL/GenBank/DDBJ databases">
        <authorList>
            <person name="Sun Q."/>
            <person name="Mori K."/>
        </authorList>
    </citation>
    <scope>NUCLEOTIDE SEQUENCE [LARGE SCALE GENOMIC DNA]</scope>
    <source>
        <strain evidence="4 5">JCM 12520</strain>
    </source>
</reference>
<gene>
    <name evidence="4" type="ORF">ACFFNY_16405</name>
</gene>